<dbReference type="KEGG" id="saci:Sinac_5430"/>
<evidence type="ECO:0000313" key="3">
    <source>
        <dbReference type="Proteomes" id="UP000010798"/>
    </source>
</evidence>
<feature type="transmembrane region" description="Helical" evidence="1">
    <location>
        <begin position="38"/>
        <end position="58"/>
    </location>
</feature>
<protein>
    <submittedName>
        <fullName evidence="2">Uncharacterized protein</fullName>
    </submittedName>
</protein>
<dbReference type="EMBL" id="CP003364">
    <property type="protein sequence ID" value="AGA29577.1"/>
    <property type="molecule type" value="Genomic_DNA"/>
</dbReference>
<feature type="transmembrane region" description="Helical" evidence="1">
    <location>
        <begin position="98"/>
        <end position="117"/>
    </location>
</feature>
<name>L0DJZ4_SINAD</name>
<feature type="transmembrane region" description="Helical" evidence="1">
    <location>
        <begin position="255"/>
        <end position="275"/>
    </location>
</feature>
<accession>L0DJZ4</accession>
<feature type="transmembrane region" description="Helical" evidence="1">
    <location>
        <begin position="123"/>
        <end position="144"/>
    </location>
</feature>
<dbReference type="AlphaFoldDB" id="L0DJZ4"/>
<keyword evidence="1" id="KW-0812">Transmembrane</keyword>
<dbReference type="RefSeq" id="WP_015248680.1">
    <property type="nucleotide sequence ID" value="NC_019892.1"/>
</dbReference>
<proteinExistence type="predicted"/>
<gene>
    <name evidence="2" type="ordered locus">Sinac_5430</name>
</gene>
<keyword evidence="1" id="KW-0472">Membrane</keyword>
<sequence>MPVSTTAMIVVCLAMALAAGLSALATRSARRRDTAASPWWGALAVGLAYTLGHAGVAIPSIPPSDVTDHILGIALAGAAVAAFLVGERGGLRVRVAGYLGLAALACIVMLGPVLGAGDLPRETIGWLTATAIVSLLAVLNVALLDAPAWRSELWVTLTVFAAGAGVVLVLANSVILFLLGGVLAVVLATSLLASGGQPTGGGVPVAAAVLTALVVEGYVYAFLPTAAALLLAASPATLWLIRLRPLHRLGPKSRATVAAGLVLVPVAIAIGLILASKSFDNYGS</sequence>
<organism evidence="2 3">
    <name type="scientific">Singulisphaera acidiphila (strain ATCC BAA-1392 / DSM 18658 / VKM B-2454 / MOB10)</name>
    <dbReference type="NCBI Taxonomy" id="886293"/>
    <lineage>
        <taxon>Bacteria</taxon>
        <taxon>Pseudomonadati</taxon>
        <taxon>Planctomycetota</taxon>
        <taxon>Planctomycetia</taxon>
        <taxon>Isosphaerales</taxon>
        <taxon>Isosphaeraceae</taxon>
        <taxon>Singulisphaera</taxon>
    </lineage>
</organism>
<feature type="transmembrane region" description="Helical" evidence="1">
    <location>
        <begin position="6"/>
        <end position="26"/>
    </location>
</feature>
<evidence type="ECO:0000256" key="1">
    <source>
        <dbReference type="SAM" id="Phobius"/>
    </source>
</evidence>
<dbReference type="HOGENOM" id="CLU_979689_0_0_0"/>
<dbReference type="Proteomes" id="UP000010798">
    <property type="component" value="Chromosome"/>
</dbReference>
<feature type="transmembrane region" description="Helical" evidence="1">
    <location>
        <begin position="226"/>
        <end position="243"/>
    </location>
</feature>
<feature type="transmembrane region" description="Helical" evidence="1">
    <location>
        <begin position="70"/>
        <end position="86"/>
    </location>
</feature>
<feature type="transmembrane region" description="Helical" evidence="1">
    <location>
        <begin position="175"/>
        <end position="194"/>
    </location>
</feature>
<keyword evidence="3" id="KW-1185">Reference proteome</keyword>
<evidence type="ECO:0000313" key="2">
    <source>
        <dbReference type="EMBL" id="AGA29577.1"/>
    </source>
</evidence>
<keyword evidence="1" id="KW-1133">Transmembrane helix</keyword>
<reference evidence="2 3" key="1">
    <citation type="submission" date="2012-02" db="EMBL/GenBank/DDBJ databases">
        <title>Complete sequence of chromosome of Singulisphaera acidiphila DSM 18658.</title>
        <authorList>
            <consortium name="US DOE Joint Genome Institute (JGI-PGF)"/>
            <person name="Lucas S."/>
            <person name="Copeland A."/>
            <person name="Lapidus A."/>
            <person name="Glavina del Rio T."/>
            <person name="Dalin E."/>
            <person name="Tice H."/>
            <person name="Bruce D."/>
            <person name="Goodwin L."/>
            <person name="Pitluck S."/>
            <person name="Peters L."/>
            <person name="Ovchinnikova G."/>
            <person name="Chertkov O."/>
            <person name="Kyrpides N."/>
            <person name="Mavromatis K."/>
            <person name="Ivanova N."/>
            <person name="Brettin T."/>
            <person name="Detter J.C."/>
            <person name="Han C."/>
            <person name="Larimer F."/>
            <person name="Land M."/>
            <person name="Hauser L."/>
            <person name="Markowitz V."/>
            <person name="Cheng J.-F."/>
            <person name="Hugenholtz P."/>
            <person name="Woyke T."/>
            <person name="Wu D."/>
            <person name="Tindall B."/>
            <person name="Pomrenke H."/>
            <person name="Brambilla E."/>
            <person name="Klenk H.-P."/>
            <person name="Eisen J.A."/>
        </authorList>
    </citation>
    <scope>NUCLEOTIDE SEQUENCE [LARGE SCALE GENOMIC DNA]</scope>
    <source>
        <strain evidence="3">ATCC BAA-1392 / DSM 18658 / VKM B-2454 / MOB10</strain>
    </source>
</reference>